<dbReference type="WBParaSite" id="Pan_g10825.t1">
    <property type="protein sequence ID" value="Pan_g10825.t1"/>
    <property type="gene ID" value="Pan_g10825"/>
</dbReference>
<proteinExistence type="predicted"/>
<keyword evidence="1" id="KW-1185">Reference proteome</keyword>
<organism evidence="1 2">
    <name type="scientific">Panagrellus redivivus</name>
    <name type="common">Microworm</name>
    <dbReference type="NCBI Taxonomy" id="6233"/>
    <lineage>
        <taxon>Eukaryota</taxon>
        <taxon>Metazoa</taxon>
        <taxon>Ecdysozoa</taxon>
        <taxon>Nematoda</taxon>
        <taxon>Chromadorea</taxon>
        <taxon>Rhabditida</taxon>
        <taxon>Tylenchina</taxon>
        <taxon>Panagrolaimomorpha</taxon>
        <taxon>Panagrolaimoidea</taxon>
        <taxon>Panagrolaimidae</taxon>
        <taxon>Panagrellus</taxon>
    </lineage>
</organism>
<reference evidence="2" key="2">
    <citation type="submission" date="2020-10" db="UniProtKB">
        <authorList>
            <consortium name="WormBaseParasite"/>
        </authorList>
    </citation>
    <scope>IDENTIFICATION</scope>
</reference>
<sequence length="306" mass="35057">MISNVANLPEIVKIRTSDKKVVQVTGKFINEATTLMRTLKLYDAPIHEVFIPVKSAGLKNAVKLLEFFNLDKPYEPKVDRQVFLQGDHPGMRFLHRLSIEELAEMNLVIGFLECDRLIDCLGVYILDVIKRLHADDVFPDSMKICTTDNKIIEVSRKLILESETLQNHVRYGNINDAKSVMFRSSSYPKALMVLSLCDLDKPHIPLVCPAINEPLAPALLAFKQTNQPVMDYFNSLSYLDLYEITKVVADLDITRIYDLLCIYVRTLDVDRRARLTRAQYAIAEYYRYIEGDPYRNEAYVMPAEGA</sequence>
<accession>A0A7E4UP98</accession>
<dbReference type="AlphaFoldDB" id="A0A7E4UP98"/>
<evidence type="ECO:0000313" key="2">
    <source>
        <dbReference type="WBParaSite" id="Pan_g10825.t1"/>
    </source>
</evidence>
<dbReference type="Proteomes" id="UP000492821">
    <property type="component" value="Unassembled WGS sequence"/>
</dbReference>
<evidence type="ECO:0000313" key="1">
    <source>
        <dbReference type="Proteomes" id="UP000492821"/>
    </source>
</evidence>
<reference evidence="1" key="1">
    <citation type="journal article" date="2013" name="Genetics">
        <title>The draft genome and transcriptome of Panagrellus redivivus are shaped by the harsh demands of a free-living lifestyle.</title>
        <authorList>
            <person name="Srinivasan J."/>
            <person name="Dillman A.R."/>
            <person name="Macchietto M.G."/>
            <person name="Heikkinen L."/>
            <person name="Lakso M."/>
            <person name="Fracchia K.M."/>
            <person name="Antoshechkin I."/>
            <person name="Mortazavi A."/>
            <person name="Wong G."/>
            <person name="Sternberg P.W."/>
        </authorList>
    </citation>
    <scope>NUCLEOTIDE SEQUENCE [LARGE SCALE GENOMIC DNA]</scope>
    <source>
        <strain evidence="1">MT8872</strain>
    </source>
</reference>
<name>A0A7E4UP98_PANRE</name>
<protein>
    <submittedName>
        <fullName evidence="2">BTB domain-containing protein</fullName>
    </submittedName>
</protein>